<reference evidence="1 2" key="1">
    <citation type="submission" date="2022-12" db="EMBL/GenBank/DDBJ databases">
        <title>HUAS 2-6.</title>
        <authorList>
            <person name="Mo P."/>
        </authorList>
    </citation>
    <scope>NUCLEOTIDE SEQUENCE [LARGE SCALE GENOMIC DNA]</scope>
    <source>
        <strain evidence="1 2">HUAS 2-6</strain>
        <plasmid evidence="1 2">punmamed1</plasmid>
    </source>
</reference>
<protein>
    <submittedName>
        <fullName evidence="1">Uncharacterized protein</fullName>
    </submittedName>
</protein>
<gene>
    <name evidence="1" type="ORF">O1G22_43560</name>
</gene>
<sequence>MTKEAAPASAVDVLRRCCSRAATVVGNSMVRISANAAVQSAGAVCRTT</sequence>
<keyword evidence="2" id="KW-1185">Reference proteome</keyword>
<keyword evidence="1" id="KW-0614">Plasmid</keyword>
<dbReference type="RefSeq" id="WP_270086801.1">
    <property type="nucleotide sequence ID" value="NZ_CP115301.1"/>
</dbReference>
<proteinExistence type="predicted"/>
<organism evidence="1 2">
    <name type="scientific">Streptomyces camelliae</name>
    <dbReference type="NCBI Taxonomy" id="3004093"/>
    <lineage>
        <taxon>Bacteria</taxon>
        <taxon>Bacillati</taxon>
        <taxon>Actinomycetota</taxon>
        <taxon>Actinomycetes</taxon>
        <taxon>Kitasatosporales</taxon>
        <taxon>Streptomycetaceae</taxon>
        <taxon>Streptomyces</taxon>
    </lineage>
</organism>
<name>A0ABY7PG56_9ACTN</name>
<accession>A0ABY7PG56</accession>
<evidence type="ECO:0000313" key="1">
    <source>
        <dbReference type="EMBL" id="WBO69624.1"/>
    </source>
</evidence>
<dbReference type="EMBL" id="CP115301">
    <property type="protein sequence ID" value="WBO69624.1"/>
    <property type="molecule type" value="Genomic_DNA"/>
</dbReference>
<geneLocation type="plasmid" evidence="1 2">
    <name>punmamed1</name>
</geneLocation>
<evidence type="ECO:0000313" key="2">
    <source>
        <dbReference type="Proteomes" id="UP001212326"/>
    </source>
</evidence>
<dbReference type="Proteomes" id="UP001212326">
    <property type="component" value="Plasmid punmamed1"/>
</dbReference>